<keyword evidence="3" id="KW-1185">Reference proteome</keyword>
<sequence>MCISSCSLCLCYNDLQSHRSQSNAPAAAGPPAMASSTVARRRAEVCLKESSPPVTASDSSDSEGEKDLGLEDFEIIKTIGE</sequence>
<dbReference type="EMBL" id="JAPTSV010000002">
    <property type="protein sequence ID" value="KAJ1530967.1"/>
    <property type="molecule type" value="Genomic_DNA"/>
</dbReference>
<evidence type="ECO:0000313" key="2">
    <source>
        <dbReference type="EMBL" id="KAJ1530967.1"/>
    </source>
</evidence>
<gene>
    <name evidence="2" type="ORF">ONE63_005803</name>
</gene>
<reference evidence="2" key="1">
    <citation type="submission" date="2022-12" db="EMBL/GenBank/DDBJ databases">
        <title>Chromosome-level genome assembly of the bean flower thrips Megalurothrips usitatus.</title>
        <authorList>
            <person name="Ma L."/>
            <person name="Liu Q."/>
            <person name="Li H."/>
            <person name="Cai W."/>
        </authorList>
    </citation>
    <scope>NUCLEOTIDE SEQUENCE</scope>
    <source>
        <strain evidence="2">Cailab_2022a</strain>
    </source>
</reference>
<organism evidence="2 3">
    <name type="scientific">Megalurothrips usitatus</name>
    <name type="common">bean blossom thrips</name>
    <dbReference type="NCBI Taxonomy" id="439358"/>
    <lineage>
        <taxon>Eukaryota</taxon>
        <taxon>Metazoa</taxon>
        <taxon>Ecdysozoa</taxon>
        <taxon>Arthropoda</taxon>
        <taxon>Hexapoda</taxon>
        <taxon>Insecta</taxon>
        <taxon>Pterygota</taxon>
        <taxon>Neoptera</taxon>
        <taxon>Paraneoptera</taxon>
        <taxon>Thysanoptera</taxon>
        <taxon>Terebrantia</taxon>
        <taxon>Thripoidea</taxon>
        <taxon>Thripidae</taxon>
        <taxon>Megalurothrips</taxon>
    </lineage>
</organism>
<proteinExistence type="predicted"/>
<feature type="compositionally biased region" description="Low complexity" evidence="1">
    <location>
        <begin position="24"/>
        <end position="34"/>
    </location>
</feature>
<comment type="caution">
    <text evidence="2">The sequence shown here is derived from an EMBL/GenBank/DDBJ whole genome shotgun (WGS) entry which is preliminary data.</text>
</comment>
<dbReference type="Proteomes" id="UP001075354">
    <property type="component" value="Chromosome 2"/>
</dbReference>
<accession>A0AAV7XWP7</accession>
<evidence type="ECO:0000313" key="3">
    <source>
        <dbReference type="Proteomes" id="UP001075354"/>
    </source>
</evidence>
<evidence type="ECO:0000256" key="1">
    <source>
        <dbReference type="SAM" id="MobiDB-lite"/>
    </source>
</evidence>
<feature type="region of interest" description="Disordered" evidence="1">
    <location>
        <begin position="20"/>
        <end position="71"/>
    </location>
</feature>
<name>A0AAV7XWP7_9NEOP</name>
<protein>
    <submittedName>
        <fullName evidence="2">Uncharacterized protein</fullName>
    </submittedName>
</protein>
<dbReference type="AlphaFoldDB" id="A0AAV7XWP7"/>